<evidence type="ECO:0000256" key="1">
    <source>
        <dbReference type="SAM" id="Coils"/>
    </source>
</evidence>
<evidence type="ECO:0000313" key="3">
    <source>
        <dbReference type="EMBL" id="MCG6663814.1"/>
    </source>
</evidence>
<gene>
    <name evidence="2" type="ORF">H1D44_19675</name>
    <name evidence="3" type="ORF">HOP48_20010</name>
</gene>
<dbReference type="Proteomes" id="UP000814353">
    <property type="component" value="Unassembled WGS sequence"/>
</dbReference>
<dbReference type="Proteomes" id="UP000518091">
    <property type="component" value="Unassembled WGS sequence"/>
</dbReference>
<dbReference type="EMBL" id="JACEFT010000046">
    <property type="protein sequence ID" value="MBA2781101.1"/>
    <property type="molecule type" value="Genomic_DNA"/>
</dbReference>
<sequence>MDIFFPSLTTAGLITVVLWLSKNLIVNRLKCSVEYEFSTRLEELRQELKNSEEKLKHELNLKESELRDLRNGVLGSVAARQAEYDKRRLAAIDQIWSAFIALAPARNVSSVVSKLNIDAINKVVADREKLNKFISGFAGDVSFKSVLSDEAHKSRPFLSPMAWALFRAYQSIVLQDVIRLECLKKGLGPKAFVDNAKIDQLLKIALPDDCGSRSGNRENMLEELETRLLDELHKIATGSEEDELAANRAAKIISLSNELRQSSSKASSVASV</sequence>
<comment type="caution">
    <text evidence="2">The sequence shown here is derived from an EMBL/GenBank/DDBJ whole genome shotgun (WGS) entry which is preliminary data.</text>
</comment>
<reference evidence="2 4" key="2">
    <citation type="submission" date="2020-07" db="EMBL/GenBank/DDBJ databases">
        <title>Identification of Halomonas strains.</title>
        <authorList>
            <person name="Xiao Z."/>
            <person name="Shen J."/>
        </authorList>
    </citation>
    <scope>NUCLEOTIDE SEQUENCE [LARGE SCALE GENOMIC DNA]</scope>
    <source>
        <strain evidence="2 4">DSM 17331</strain>
    </source>
</reference>
<reference evidence="3 5" key="1">
    <citation type="submission" date="2020-05" db="EMBL/GenBank/DDBJ databases">
        <title>Comparative genomic analysis of denitrifying bacteria from Halomonas genus.</title>
        <authorList>
            <person name="Wang L."/>
            <person name="Shao Z."/>
        </authorList>
    </citation>
    <scope>NUCLEOTIDE SEQUENCE [LARGE SCALE GENOMIC DNA]</scope>
    <source>
        <strain evidence="3 5">DSM 17331</strain>
    </source>
</reference>
<accession>A0A7W0AF76</accession>
<evidence type="ECO:0000313" key="4">
    <source>
        <dbReference type="Proteomes" id="UP000518091"/>
    </source>
</evidence>
<organism evidence="2 4">
    <name type="scientific">Billgrantia kenyensis</name>
    <dbReference type="NCBI Taxonomy" id="321266"/>
    <lineage>
        <taxon>Bacteria</taxon>
        <taxon>Pseudomonadati</taxon>
        <taxon>Pseudomonadota</taxon>
        <taxon>Gammaproteobacteria</taxon>
        <taxon>Oceanospirillales</taxon>
        <taxon>Halomonadaceae</taxon>
        <taxon>Billgrantia</taxon>
    </lineage>
</organism>
<keyword evidence="1" id="KW-0175">Coiled coil</keyword>
<proteinExistence type="predicted"/>
<dbReference type="EMBL" id="JABFUB010000035">
    <property type="protein sequence ID" value="MCG6663814.1"/>
    <property type="molecule type" value="Genomic_DNA"/>
</dbReference>
<keyword evidence="5" id="KW-1185">Reference proteome</keyword>
<dbReference type="AlphaFoldDB" id="A0A7W0AF76"/>
<name>A0A7W0AF76_9GAMM</name>
<evidence type="ECO:0000313" key="5">
    <source>
        <dbReference type="Proteomes" id="UP000814353"/>
    </source>
</evidence>
<feature type="coiled-coil region" evidence="1">
    <location>
        <begin position="34"/>
        <end position="72"/>
    </location>
</feature>
<dbReference type="RefSeq" id="WP_181516973.1">
    <property type="nucleotide sequence ID" value="NZ_JABFUB010000035.1"/>
</dbReference>
<protein>
    <submittedName>
        <fullName evidence="2">Uncharacterized protein</fullName>
    </submittedName>
</protein>
<evidence type="ECO:0000313" key="2">
    <source>
        <dbReference type="EMBL" id="MBA2781101.1"/>
    </source>
</evidence>